<dbReference type="InterPro" id="IPR020013">
    <property type="entry name" value="Flagellar_FlgE/F/G"/>
</dbReference>
<comment type="subcellular location">
    <subcellularLocation>
        <location evidence="2">Bacterial flagellum basal body</location>
    </subcellularLocation>
</comment>
<keyword evidence="6" id="KW-1185">Reference proteome</keyword>
<evidence type="ECO:0000259" key="4">
    <source>
        <dbReference type="Pfam" id="PF22692"/>
    </source>
</evidence>
<dbReference type="Proteomes" id="UP000004080">
    <property type="component" value="Unassembled WGS sequence"/>
</dbReference>
<protein>
    <submittedName>
        <fullName evidence="5">Flagellar hook-basal body protein</fullName>
    </submittedName>
</protein>
<keyword evidence="5" id="KW-0282">Flagellum</keyword>
<accession>I8AE67</accession>
<feature type="domain" description="Flagellar basal-body/hook protein C-terminal" evidence="3">
    <location>
        <begin position="222"/>
        <end position="265"/>
    </location>
</feature>
<evidence type="ECO:0000259" key="3">
    <source>
        <dbReference type="Pfam" id="PF06429"/>
    </source>
</evidence>
<dbReference type="SUPFAM" id="SSF117143">
    <property type="entry name" value="Flagellar hook protein flgE"/>
    <property type="match status" value="1"/>
</dbReference>
<dbReference type="STRING" id="1196324.A374_17644"/>
<dbReference type="PANTHER" id="PTHR30435:SF19">
    <property type="entry name" value="FLAGELLAR BASAL-BODY ROD PROTEIN FLGG"/>
    <property type="match status" value="1"/>
</dbReference>
<dbReference type="PATRIC" id="fig|1196324.3.peg.3601"/>
<comment type="caution">
    <text evidence="5">The sequence shown here is derived from an EMBL/GenBank/DDBJ whole genome shotgun (WGS) entry which is preliminary data.</text>
</comment>
<dbReference type="eggNOG" id="COG4786">
    <property type="taxonomic scope" value="Bacteria"/>
</dbReference>
<keyword evidence="5" id="KW-0966">Cell projection</keyword>
<dbReference type="AlphaFoldDB" id="I8AE67"/>
<evidence type="ECO:0000256" key="2">
    <source>
        <dbReference type="RuleBase" id="RU362116"/>
    </source>
</evidence>
<dbReference type="PANTHER" id="PTHR30435">
    <property type="entry name" value="FLAGELLAR PROTEIN"/>
    <property type="match status" value="1"/>
</dbReference>
<dbReference type="InterPro" id="IPR010930">
    <property type="entry name" value="Flg_bb/hook_C_dom"/>
</dbReference>
<evidence type="ECO:0000313" key="6">
    <source>
        <dbReference type="Proteomes" id="UP000004080"/>
    </source>
</evidence>
<comment type="similarity">
    <text evidence="1 2">Belongs to the flagella basal body rod proteins family.</text>
</comment>
<keyword evidence="5" id="KW-0969">Cilium</keyword>
<dbReference type="Pfam" id="PF06429">
    <property type="entry name" value="Flg_bbr_C"/>
    <property type="match status" value="1"/>
</dbReference>
<evidence type="ECO:0000256" key="1">
    <source>
        <dbReference type="ARBA" id="ARBA00009677"/>
    </source>
</evidence>
<dbReference type="Pfam" id="PF22692">
    <property type="entry name" value="LlgE_F_G_D1"/>
    <property type="match status" value="1"/>
</dbReference>
<name>I8AE67_9BACL</name>
<gene>
    <name evidence="5" type="ORF">A374_17644</name>
</gene>
<evidence type="ECO:0000313" key="5">
    <source>
        <dbReference type="EMBL" id="EIT83882.1"/>
    </source>
</evidence>
<organism evidence="5 6">
    <name type="scientific">Fictibacillus macauensis ZFHKF-1</name>
    <dbReference type="NCBI Taxonomy" id="1196324"/>
    <lineage>
        <taxon>Bacteria</taxon>
        <taxon>Bacillati</taxon>
        <taxon>Bacillota</taxon>
        <taxon>Bacilli</taxon>
        <taxon>Bacillales</taxon>
        <taxon>Fictibacillaceae</taxon>
        <taxon>Fictibacillus</taxon>
    </lineage>
</organism>
<proteinExistence type="inferred from homology"/>
<dbReference type="EMBL" id="AKKV01000042">
    <property type="protein sequence ID" value="EIT83882.1"/>
    <property type="molecule type" value="Genomic_DNA"/>
</dbReference>
<reference evidence="5 6" key="1">
    <citation type="journal article" date="2012" name="J. Bacteriol.">
        <title>Genome of Bacillus macauensis ZFHKF-1, a Long-Chain-Forming Bacterium.</title>
        <authorList>
            <person name="Cai L."/>
            <person name="Zhang T."/>
        </authorList>
    </citation>
    <scope>NUCLEOTIDE SEQUENCE [LARGE SCALE GENOMIC DNA]</scope>
    <source>
        <strain evidence="5 6">ZFHKF-1</strain>
    </source>
</reference>
<keyword evidence="2" id="KW-0975">Bacterial flagellum</keyword>
<dbReference type="InterPro" id="IPR053967">
    <property type="entry name" value="LlgE_F_G-like_D1"/>
</dbReference>
<dbReference type="RefSeq" id="WP_007203598.1">
    <property type="nucleotide sequence ID" value="NZ_AKKV01000042.1"/>
</dbReference>
<feature type="domain" description="Flagellar hook protein FlgE/F/G-like D1" evidence="4">
    <location>
        <begin position="103"/>
        <end position="168"/>
    </location>
</feature>
<dbReference type="InterPro" id="IPR037925">
    <property type="entry name" value="FlgE/F/G-like"/>
</dbReference>
<dbReference type="GO" id="GO:0071978">
    <property type="term" value="P:bacterial-type flagellum-dependent swarming motility"/>
    <property type="evidence" value="ECO:0007669"/>
    <property type="project" value="TreeGrafter"/>
</dbReference>
<dbReference type="NCBIfam" id="TIGR03506">
    <property type="entry name" value="FlgEFG_subfam"/>
    <property type="match status" value="1"/>
</dbReference>
<sequence length="268" mass="29233">MNSSMINAGVTMSELQKRLDTLAHNMANSQSTGFKKRDTSFTDLLAQQVYNRYNQKGEAGRLTPTGIRVGSGARVSDTSLNMKQGVLQTTNRSLDVALAVPSHFFQVQGDDGVIEYTRDGAFYLRPTGANTLQLVTSDGKKVLGNKGAITIPSQYKEISIGQNGNISVTLKDGRVINNGNLAVVDAINPQLLQAVGHNFRIPPDVFARQVMRGVVNQDIAIQQGALEMSNVDMGDEMTDLMETQRSYQFNARTITTSDQMMGLINGIR</sequence>
<dbReference type="GO" id="GO:0009425">
    <property type="term" value="C:bacterial-type flagellum basal body"/>
    <property type="evidence" value="ECO:0007669"/>
    <property type="project" value="UniProtKB-SubCell"/>
</dbReference>